<name>A0A8S3X424_PARAO</name>
<protein>
    <submittedName>
        <fullName evidence="2">(apollo) hypothetical protein</fullName>
    </submittedName>
</protein>
<dbReference type="SMART" id="SM01131">
    <property type="entry name" value="DHHA2"/>
    <property type="match status" value="1"/>
</dbReference>
<dbReference type="AlphaFoldDB" id="A0A8S3X424"/>
<dbReference type="OrthoDB" id="374045at2759"/>
<dbReference type="InterPro" id="IPR004097">
    <property type="entry name" value="DHHA2"/>
</dbReference>
<gene>
    <name evidence="2" type="ORF">PAPOLLO_LOCUS13820</name>
</gene>
<reference evidence="2" key="1">
    <citation type="submission" date="2021-04" db="EMBL/GenBank/DDBJ databases">
        <authorList>
            <person name="Tunstrom K."/>
        </authorList>
    </citation>
    <scope>NUCLEOTIDE SEQUENCE</scope>
</reference>
<evidence type="ECO:0000259" key="1">
    <source>
        <dbReference type="SMART" id="SM01131"/>
    </source>
</evidence>
<evidence type="ECO:0000313" key="3">
    <source>
        <dbReference type="Proteomes" id="UP000691718"/>
    </source>
</evidence>
<accession>A0A8S3X424</accession>
<dbReference type="GO" id="GO:0004309">
    <property type="term" value="F:exopolyphosphatase activity"/>
    <property type="evidence" value="ECO:0007669"/>
    <property type="project" value="TreeGrafter"/>
</dbReference>
<sequence>MDQFLTTTTNKLKSSNYSEITIILGNESCDLDSAVTALVYAMFLSWQYDQIKCKVCTKSHRDESTYKESIYVPVLDVEREDFSLKTEVVYCLKDHGISEDSLVFRNDIDIKNLLASSTKTNIILVDHHILSKKYDFLAPYVTEIIDHRPFDKKEWNYKEDTRSLIETVGSCATLVAQRMKDLSALIEKNFDFFTTYPSCTKLLHCAIILDTVNFSKDINKGTPHDKEIVEFLESILKLEDREAERKSILDRLLNARCDVSPLTASQLMRKDVKIVGDVLVPSFPIPVKEFLKKPGALQAVSEALQRCKCSIGLLLGMRLSPVHLKDVAVYGPGVSEKAAKLAKYLQDWGSPSFQLSPEDPGAGCDGCFYYHQLYSPATRKQYIPVVVEFLQSYME</sequence>
<dbReference type="GO" id="GO:0005737">
    <property type="term" value="C:cytoplasm"/>
    <property type="evidence" value="ECO:0007669"/>
    <property type="project" value="InterPro"/>
</dbReference>
<keyword evidence="3" id="KW-1185">Reference proteome</keyword>
<evidence type="ECO:0000313" key="2">
    <source>
        <dbReference type="EMBL" id="CAG5000938.1"/>
    </source>
</evidence>
<dbReference type="PANTHER" id="PTHR12112">
    <property type="entry name" value="BNIP - RELATED"/>
    <property type="match status" value="1"/>
</dbReference>
<dbReference type="EMBL" id="CAJQZP010000945">
    <property type="protein sequence ID" value="CAG5000938.1"/>
    <property type="molecule type" value="Genomic_DNA"/>
</dbReference>
<proteinExistence type="predicted"/>
<dbReference type="PANTHER" id="PTHR12112:SF39">
    <property type="entry name" value="EG:152A3.5 PROTEIN (FBGN0003116_PN PROTEIN)"/>
    <property type="match status" value="1"/>
</dbReference>
<comment type="caution">
    <text evidence="2">The sequence shown here is derived from an EMBL/GenBank/DDBJ whole genome shotgun (WGS) entry which is preliminary data.</text>
</comment>
<dbReference type="Proteomes" id="UP000691718">
    <property type="component" value="Unassembled WGS sequence"/>
</dbReference>
<feature type="domain" description="DHHA2" evidence="1">
    <location>
        <begin position="249"/>
        <end position="390"/>
    </location>
</feature>
<organism evidence="2 3">
    <name type="scientific">Parnassius apollo</name>
    <name type="common">Apollo butterfly</name>
    <name type="synonym">Papilio apollo</name>
    <dbReference type="NCBI Taxonomy" id="110799"/>
    <lineage>
        <taxon>Eukaryota</taxon>
        <taxon>Metazoa</taxon>
        <taxon>Ecdysozoa</taxon>
        <taxon>Arthropoda</taxon>
        <taxon>Hexapoda</taxon>
        <taxon>Insecta</taxon>
        <taxon>Pterygota</taxon>
        <taxon>Neoptera</taxon>
        <taxon>Endopterygota</taxon>
        <taxon>Lepidoptera</taxon>
        <taxon>Glossata</taxon>
        <taxon>Ditrysia</taxon>
        <taxon>Papilionoidea</taxon>
        <taxon>Papilionidae</taxon>
        <taxon>Parnassiinae</taxon>
        <taxon>Parnassini</taxon>
        <taxon>Parnassius</taxon>
        <taxon>Parnassius</taxon>
    </lineage>
</organism>